<dbReference type="GO" id="GO:0008976">
    <property type="term" value="F:polyphosphate kinase activity"/>
    <property type="evidence" value="ECO:0007669"/>
    <property type="project" value="UniProtKB-EC"/>
</dbReference>
<dbReference type="Pfam" id="PF13090">
    <property type="entry name" value="PP_kinase_C"/>
    <property type="match status" value="1"/>
</dbReference>
<gene>
    <name evidence="2" type="ORF">OBE_08307</name>
</gene>
<sequence length="104" mass="12567">TRIVDTFLEHARVWYFGNGGAPKLFLGSPDWMRRNLYRRIEAVTPILDPDLKQELIDMLSIQLSDKRKACFVDDRLRNRWKSSRPQKEKVRSQYSFYEYLREKI</sequence>
<evidence type="ECO:0000313" key="2">
    <source>
        <dbReference type="EMBL" id="EKC61776.1"/>
    </source>
</evidence>
<name>K1TQY9_9ZZZZ</name>
<dbReference type="PANTHER" id="PTHR30218:SF0">
    <property type="entry name" value="POLYPHOSPHATE KINASE"/>
    <property type="match status" value="1"/>
</dbReference>
<organism evidence="2">
    <name type="scientific">human gut metagenome</name>
    <dbReference type="NCBI Taxonomy" id="408170"/>
    <lineage>
        <taxon>unclassified sequences</taxon>
        <taxon>metagenomes</taxon>
        <taxon>organismal metagenomes</taxon>
    </lineage>
</organism>
<dbReference type="Gene3D" id="3.30.870.10">
    <property type="entry name" value="Endonuclease Chain A"/>
    <property type="match status" value="1"/>
</dbReference>
<dbReference type="EC" id="2.7.4.1" evidence="2"/>
<dbReference type="GO" id="GO:0006799">
    <property type="term" value="P:polyphosphate biosynthetic process"/>
    <property type="evidence" value="ECO:0007669"/>
    <property type="project" value="InterPro"/>
</dbReference>
<comment type="caution">
    <text evidence="2">The sequence shown here is derived from an EMBL/GenBank/DDBJ whole genome shotgun (WGS) entry which is preliminary data.</text>
</comment>
<dbReference type="EMBL" id="AJWZ01005732">
    <property type="protein sequence ID" value="EKC61776.1"/>
    <property type="molecule type" value="Genomic_DNA"/>
</dbReference>
<reference evidence="2" key="1">
    <citation type="journal article" date="2013" name="Environ. Microbiol.">
        <title>Microbiota from the distal guts of lean and obese adolescents exhibit partial functional redundancy besides clear differences in community structure.</title>
        <authorList>
            <person name="Ferrer M."/>
            <person name="Ruiz A."/>
            <person name="Lanza F."/>
            <person name="Haange S.B."/>
            <person name="Oberbach A."/>
            <person name="Till H."/>
            <person name="Bargiela R."/>
            <person name="Campoy C."/>
            <person name="Segura M.T."/>
            <person name="Richter M."/>
            <person name="von Bergen M."/>
            <person name="Seifert J."/>
            <person name="Suarez A."/>
        </authorList>
    </citation>
    <scope>NUCLEOTIDE SEQUENCE</scope>
</reference>
<keyword evidence="2" id="KW-0808">Transferase</keyword>
<proteinExistence type="predicted"/>
<feature type="domain" description="Polyphosphate kinase C-terminal" evidence="1">
    <location>
        <begin position="2"/>
        <end position="93"/>
    </location>
</feature>
<dbReference type="GO" id="GO:0009358">
    <property type="term" value="C:polyphosphate kinase complex"/>
    <property type="evidence" value="ECO:0007669"/>
    <property type="project" value="InterPro"/>
</dbReference>
<dbReference type="InterPro" id="IPR003414">
    <property type="entry name" value="PP_kinase"/>
</dbReference>
<feature type="non-terminal residue" evidence="2">
    <location>
        <position position="1"/>
    </location>
</feature>
<accession>K1TQY9</accession>
<protein>
    <submittedName>
        <fullName evidence="2">Polyphosphate kinase</fullName>
        <ecNumber evidence="2">2.7.4.1</ecNumber>
    </submittedName>
</protein>
<keyword evidence="2" id="KW-0418">Kinase</keyword>
<dbReference type="PANTHER" id="PTHR30218">
    <property type="entry name" value="POLYPHOSPHATE KINASE"/>
    <property type="match status" value="1"/>
</dbReference>
<dbReference type="SUPFAM" id="SSF56024">
    <property type="entry name" value="Phospholipase D/nuclease"/>
    <property type="match status" value="1"/>
</dbReference>
<dbReference type="AlphaFoldDB" id="K1TQY9"/>
<dbReference type="InterPro" id="IPR025200">
    <property type="entry name" value="PPK_C_dom2"/>
</dbReference>
<evidence type="ECO:0000259" key="1">
    <source>
        <dbReference type="Pfam" id="PF13090"/>
    </source>
</evidence>